<dbReference type="Proteomes" id="UP000326598">
    <property type="component" value="Chromosome"/>
</dbReference>
<reference evidence="1 2" key="1">
    <citation type="submission" date="2017-09" db="EMBL/GenBank/DDBJ databases">
        <authorList>
            <person name="Lee N."/>
            <person name="Cho B.-K."/>
        </authorList>
    </citation>
    <scope>NUCLEOTIDE SEQUENCE [LARGE SCALE GENOMIC DNA]</scope>
    <source>
        <strain evidence="1 2">ATCC 13740</strain>
    </source>
</reference>
<gene>
    <name evidence="1" type="ORF">CP976_32485</name>
</gene>
<organism evidence="1 2">
    <name type="scientific">Streptomyces coeruleorubidus</name>
    <dbReference type="NCBI Taxonomy" id="116188"/>
    <lineage>
        <taxon>Bacteria</taxon>
        <taxon>Bacillati</taxon>
        <taxon>Actinomycetota</taxon>
        <taxon>Actinomycetes</taxon>
        <taxon>Kitasatosporales</taxon>
        <taxon>Streptomycetaceae</taxon>
        <taxon>Streptomyces</taxon>
    </lineage>
</organism>
<dbReference type="AlphaFoldDB" id="A0A5J6I9P7"/>
<accession>A0A5J6I9P7</accession>
<dbReference type="EMBL" id="CP023694">
    <property type="protein sequence ID" value="QEV28372.1"/>
    <property type="molecule type" value="Genomic_DNA"/>
</dbReference>
<proteinExistence type="predicted"/>
<dbReference type="GeneID" id="91420767"/>
<dbReference type="RefSeq" id="WP_150483494.1">
    <property type="nucleotide sequence ID" value="NZ_BMTB01000002.1"/>
</dbReference>
<name>A0A5J6I9P7_STRC4</name>
<dbReference type="KEGG" id="scoe:CP976_32485"/>
<protein>
    <submittedName>
        <fullName evidence="1">Uncharacterized protein</fullName>
    </submittedName>
</protein>
<evidence type="ECO:0000313" key="1">
    <source>
        <dbReference type="EMBL" id="QEV28372.1"/>
    </source>
</evidence>
<sequence>MSLDTLHELLNLAQDHLPALPGPTGPVTAALMLARTTVRHLSLIWLARGATPQERALILAALHGSPRPTWRDRCRHRVRRMTRRR</sequence>
<evidence type="ECO:0000313" key="2">
    <source>
        <dbReference type="Proteomes" id="UP000326598"/>
    </source>
</evidence>